<dbReference type="InterPro" id="IPR000073">
    <property type="entry name" value="AB_hydrolase_1"/>
</dbReference>
<gene>
    <name evidence="2" type="ORF">QWJ08_08730</name>
</gene>
<sequence length="293" mass="32940">MSFSLSECHINKKVQLEWGSLAYRDYQPAQADLNTPTVVFLHGWLDNAASFDSTIVELIKLLPNIRCIAVDLAGHGWSDHKSIGQYYGFHEYLDDFSQLLSKLSANRCLIVGHSLGALLASCYSAAFPEHVMGLVQIEGFLPIAENPDNHATRIRQAVISRQRIRQKSQKSMDSFASAIAKRTRANQLTPEQITPLVARGTVELEGRWFWRHDRRLLAESIYRMSPEHAQAIVEQVQCPWILILGSQGYPTLKSQWKSYLDADKVVTINGGHHCHLEQPQQVAAIISGLVNKI</sequence>
<dbReference type="Pfam" id="PF12697">
    <property type="entry name" value="Abhydrolase_6"/>
    <property type="match status" value="1"/>
</dbReference>
<dbReference type="Proteomes" id="UP001169719">
    <property type="component" value="Unassembled WGS sequence"/>
</dbReference>
<dbReference type="GO" id="GO:0016787">
    <property type="term" value="F:hydrolase activity"/>
    <property type="evidence" value="ECO:0007669"/>
    <property type="project" value="UniProtKB-KW"/>
</dbReference>
<keyword evidence="2" id="KW-0378">Hydrolase</keyword>
<keyword evidence="3" id="KW-1185">Reference proteome</keyword>
<dbReference type="SUPFAM" id="SSF53474">
    <property type="entry name" value="alpha/beta-Hydrolases"/>
    <property type="match status" value="1"/>
</dbReference>
<dbReference type="PANTHER" id="PTHR43798">
    <property type="entry name" value="MONOACYLGLYCEROL LIPASE"/>
    <property type="match status" value="1"/>
</dbReference>
<protein>
    <submittedName>
        <fullName evidence="2">Alpha/beta hydrolase</fullName>
    </submittedName>
</protein>
<evidence type="ECO:0000313" key="2">
    <source>
        <dbReference type="EMBL" id="MDN2481477.1"/>
    </source>
</evidence>
<dbReference type="Gene3D" id="3.40.50.1820">
    <property type="entry name" value="alpha/beta hydrolase"/>
    <property type="match status" value="1"/>
</dbReference>
<comment type="caution">
    <text evidence="2">The sequence shown here is derived from an EMBL/GenBank/DDBJ whole genome shotgun (WGS) entry which is preliminary data.</text>
</comment>
<name>A0ABT7Y0A5_9VIBR</name>
<dbReference type="EMBL" id="JAUEOZ010000001">
    <property type="protein sequence ID" value="MDN2481477.1"/>
    <property type="molecule type" value="Genomic_DNA"/>
</dbReference>
<dbReference type="RefSeq" id="WP_289961582.1">
    <property type="nucleotide sequence ID" value="NZ_JAUEOZ010000001.1"/>
</dbReference>
<evidence type="ECO:0000313" key="3">
    <source>
        <dbReference type="Proteomes" id="UP001169719"/>
    </source>
</evidence>
<dbReference type="InterPro" id="IPR029058">
    <property type="entry name" value="AB_hydrolase_fold"/>
</dbReference>
<dbReference type="PRINTS" id="PR00412">
    <property type="entry name" value="EPOXHYDRLASE"/>
</dbReference>
<feature type="domain" description="AB hydrolase-1" evidence="1">
    <location>
        <begin position="38"/>
        <end position="284"/>
    </location>
</feature>
<accession>A0ABT7Y0A5</accession>
<reference evidence="2" key="1">
    <citation type="submission" date="2024-05" db="EMBL/GenBank/DDBJ databases">
        <title>Genome Sequences of Four Agar- Degrading Marine Bacteria.</title>
        <authorList>
            <person name="Phillips E.K."/>
            <person name="Shaffer J.C."/>
            <person name="Henson M.W."/>
            <person name="Temperton B."/>
            <person name="Thrash C.J."/>
            <person name="Martin M.O."/>
        </authorList>
    </citation>
    <scope>NUCLEOTIDE SEQUENCE</scope>
    <source>
        <strain evidence="2">EKP203</strain>
    </source>
</reference>
<proteinExistence type="predicted"/>
<evidence type="ECO:0000259" key="1">
    <source>
        <dbReference type="Pfam" id="PF12697"/>
    </source>
</evidence>
<dbReference type="InterPro" id="IPR000639">
    <property type="entry name" value="Epox_hydrolase-like"/>
</dbReference>
<organism evidence="2 3">
    <name type="scientific">Vibrio agarivorans</name>
    <dbReference type="NCBI Taxonomy" id="153622"/>
    <lineage>
        <taxon>Bacteria</taxon>
        <taxon>Pseudomonadati</taxon>
        <taxon>Pseudomonadota</taxon>
        <taxon>Gammaproteobacteria</taxon>
        <taxon>Vibrionales</taxon>
        <taxon>Vibrionaceae</taxon>
        <taxon>Vibrio</taxon>
    </lineage>
</organism>
<dbReference type="InterPro" id="IPR050266">
    <property type="entry name" value="AB_hydrolase_sf"/>
</dbReference>
<dbReference type="PANTHER" id="PTHR43798:SF33">
    <property type="entry name" value="HYDROLASE, PUTATIVE (AFU_ORTHOLOGUE AFUA_2G14860)-RELATED"/>
    <property type="match status" value="1"/>
</dbReference>
<dbReference type="PRINTS" id="PR00111">
    <property type="entry name" value="ABHYDROLASE"/>
</dbReference>